<sequence>MNLALNFNLGFEINGRDNYVRLYRADCELWPGRTTATVMWG</sequence>
<keyword evidence="2" id="KW-1185">Reference proteome</keyword>
<accession>A0A509E8M9</accession>
<proteinExistence type="predicted"/>
<evidence type="ECO:0000313" key="2">
    <source>
        <dbReference type="Proteomes" id="UP000410984"/>
    </source>
</evidence>
<organism evidence="1 2">
    <name type="scientific">Methylobacterium symbioticum</name>
    <dbReference type="NCBI Taxonomy" id="2584084"/>
    <lineage>
        <taxon>Bacteria</taxon>
        <taxon>Pseudomonadati</taxon>
        <taxon>Pseudomonadota</taxon>
        <taxon>Alphaproteobacteria</taxon>
        <taxon>Hyphomicrobiales</taxon>
        <taxon>Methylobacteriaceae</taxon>
        <taxon>Methylobacterium</taxon>
    </lineage>
</organism>
<protein>
    <submittedName>
        <fullName evidence="1">Uncharacterized protein</fullName>
    </submittedName>
</protein>
<evidence type="ECO:0000313" key="1">
    <source>
        <dbReference type="EMBL" id="VUD70014.1"/>
    </source>
</evidence>
<reference evidence="1 2" key="1">
    <citation type="submission" date="2019-06" db="EMBL/GenBank/DDBJ databases">
        <authorList>
            <person name="Rodrigo-Torres L."/>
            <person name="Arahal R. D."/>
            <person name="Lucena T."/>
        </authorList>
    </citation>
    <scope>NUCLEOTIDE SEQUENCE [LARGE SCALE GENOMIC DNA]</scope>
    <source>
        <strain evidence="1 2">SB0023/3</strain>
    </source>
</reference>
<dbReference type="EMBL" id="CABFPH010000004">
    <property type="protein sequence ID" value="VUD70014.1"/>
    <property type="molecule type" value="Genomic_DNA"/>
</dbReference>
<dbReference type="Proteomes" id="UP000410984">
    <property type="component" value="Unassembled WGS sequence"/>
</dbReference>
<gene>
    <name evidence="1" type="ORF">MET9862_00575</name>
</gene>
<name>A0A509E8M9_9HYPH</name>
<dbReference type="AlphaFoldDB" id="A0A509E8M9"/>